<reference evidence="2" key="1">
    <citation type="book" date="2014" name="THE 24TH EUROPEAN CONGRESS OF CLINICAL MICROBIOLOGY AND INFECTIOUS DISEASES" publisher="ECCMID 2014" city="Barcelona, Spain">
        <title>Identification of resistance genes in three multidrug-resistant Bacteroides fragilis isolates by whole genome sequencing.</title>
        <editorList>
            <person name="Unknown"/>
            <person name="A."/>
        </editorList>
        <authorList>
            <person name="Sydenham T.V."/>
            <person name="Hasman H."/>
            <person name="Wang M."/>
            <person name="Soki J."/>
            <person name="Nagy E."/>
            <person name="Justesen U.S."/>
        </authorList>
    </citation>
    <scope>NUCLEOTIDE SEQUENCE</scope>
    <source>
        <strain evidence="2">DCMOUH0018B</strain>
    </source>
</reference>
<evidence type="ECO:0000313" key="2">
    <source>
        <dbReference type="EMBL" id="KFX76535.1"/>
    </source>
</evidence>
<organism evidence="2">
    <name type="scientific">Bacteroides fragilis</name>
    <dbReference type="NCBI Taxonomy" id="817"/>
    <lineage>
        <taxon>Bacteria</taxon>
        <taxon>Pseudomonadati</taxon>
        <taxon>Bacteroidota</taxon>
        <taxon>Bacteroidia</taxon>
        <taxon>Bacteroidales</taxon>
        <taxon>Bacteroidaceae</taxon>
        <taxon>Bacteroides</taxon>
    </lineage>
</organism>
<dbReference type="NCBIfam" id="TIGR03780">
    <property type="entry name" value="Bac_Flav_CT_N"/>
    <property type="match status" value="1"/>
</dbReference>
<feature type="chain" id="PRO_5044366549" evidence="1">
    <location>
        <begin position="21"/>
        <end position="299"/>
    </location>
</feature>
<dbReference type="InterPro" id="IPR022298">
    <property type="entry name" value="Conjug_transposon_TraN"/>
</dbReference>
<reference evidence="2" key="2">
    <citation type="submission" date="2014-07" db="EMBL/GenBank/DDBJ databases">
        <title>Genetics and epidemiology of antimicrobial resistance in B. fragilis group.</title>
        <authorList>
            <person name="Sydenham T.V."/>
            <person name="Hasman H."/>
            <person name="Kemp M."/>
            <person name="Justesen U.S."/>
        </authorList>
    </citation>
    <scope>NUCLEOTIDE SEQUENCE [LARGE SCALE GENOMIC DNA]</scope>
    <source>
        <strain evidence="2">DCMOUH0018B</strain>
    </source>
</reference>
<dbReference type="AlphaFoldDB" id="A0A0I9SDS3"/>
<sequence length="299" mass="33957">MKTRIILSLVMLLTVLSVKAQEPVETKIFPTNQIISPHKIEVTFQKTVHILFPSEVKYVDLGSFDIIADKATGAENVVRIKAAVKGFEGETNFSVITADGCFYSFNVVYKDEPAQLSIEMEDWLRDNPEGGIAGDRMFVKLKELGGETPLVVNRIMYTLYKKNKRDIRHIGCKKYGIQTLLKGLYINNDLLYLHTSLRNSSDISFDIDYIRFKVVDKKVAKRTAMQENFIEPVRTYNRLITVDGKATVRGIFVLPKLTLPDDKLLVVEVYEKGGARHQSFRIENTDLVAAKPISELHLK</sequence>
<dbReference type="PATRIC" id="fig|817.53.peg.143"/>
<proteinExistence type="predicted"/>
<dbReference type="EMBL" id="JMZZ02000031">
    <property type="protein sequence ID" value="KFX76535.1"/>
    <property type="molecule type" value="Genomic_DNA"/>
</dbReference>
<dbReference type="Pfam" id="PF13595">
    <property type="entry name" value="DUF4138"/>
    <property type="match status" value="1"/>
</dbReference>
<evidence type="ECO:0000256" key="1">
    <source>
        <dbReference type="SAM" id="SignalP"/>
    </source>
</evidence>
<keyword evidence="1" id="KW-0732">Signal</keyword>
<name>A0A0I9SDS3_BACFG</name>
<comment type="caution">
    <text evidence="2">The sequence shown here is derived from an EMBL/GenBank/DDBJ whole genome shotgun (WGS) entry which is preliminary data.</text>
</comment>
<accession>A0A0I9SDS3</accession>
<feature type="signal peptide" evidence="1">
    <location>
        <begin position="1"/>
        <end position="20"/>
    </location>
</feature>
<dbReference type="RefSeq" id="WP_044299361.1">
    <property type="nucleotide sequence ID" value="NZ_CP036542.1"/>
</dbReference>
<gene>
    <name evidence="2" type="ORF">EE52_0200705</name>
</gene>
<protein>
    <submittedName>
        <fullName evidence="2">Conjugal transfer protein</fullName>
    </submittedName>
</protein>